<protein>
    <submittedName>
        <fullName evidence="1">Uncharacterized protein</fullName>
    </submittedName>
</protein>
<proteinExistence type="predicted"/>
<dbReference type="EMBL" id="LAZR01047540">
    <property type="protein sequence ID" value="KKK93982.1"/>
    <property type="molecule type" value="Genomic_DNA"/>
</dbReference>
<name>A0A0F8ZJL3_9ZZZZ</name>
<dbReference type="AlphaFoldDB" id="A0A0F8ZJL3"/>
<organism evidence="1">
    <name type="scientific">marine sediment metagenome</name>
    <dbReference type="NCBI Taxonomy" id="412755"/>
    <lineage>
        <taxon>unclassified sequences</taxon>
        <taxon>metagenomes</taxon>
        <taxon>ecological metagenomes</taxon>
    </lineage>
</organism>
<comment type="caution">
    <text evidence="1">The sequence shown here is derived from an EMBL/GenBank/DDBJ whole genome shotgun (WGS) entry which is preliminary data.</text>
</comment>
<reference evidence="1" key="1">
    <citation type="journal article" date="2015" name="Nature">
        <title>Complex archaea that bridge the gap between prokaryotes and eukaryotes.</title>
        <authorList>
            <person name="Spang A."/>
            <person name="Saw J.H."/>
            <person name="Jorgensen S.L."/>
            <person name="Zaremba-Niedzwiedzka K."/>
            <person name="Martijn J."/>
            <person name="Lind A.E."/>
            <person name="van Eijk R."/>
            <person name="Schleper C."/>
            <person name="Guy L."/>
            <person name="Ettema T.J."/>
        </authorList>
    </citation>
    <scope>NUCLEOTIDE SEQUENCE</scope>
</reference>
<gene>
    <name evidence="1" type="ORF">LCGC14_2687440</name>
</gene>
<sequence length="96" mass="10724">TQGPKRALEVIRDITNIVGPPTGDETKEESIIKGRTALEKLQEKLNDMKEEEVVILFTSLVSLHNVTKGFTTKTILHLESLGHVGIQDLWSNENET</sequence>
<feature type="non-terminal residue" evidence="1">
    <location>
        <position position="1"/>
    </location>
</feature>
<accession>A0A0F8ZJL3</accession>
<evidence type="ECO:0000313" key="1">
    <source>
        <dbReference type="EMBL" id="KKK93982.1"/>
    </source>
</evidence>